<evidence type="ECO:0000313" key="1">
    <source>
        <dbReference type="EMBL" id="HIY61337.1"/>
    </source>
</evidence>
<gene>
    <name evidence="1" type="ORF">H9831_11780</name>
</gene>
<organism evidence="1 2">
    <name type="scientific">Candidatus Eisenbergiella pullistercoris</name>
    <dbReference type="NCBI Taxonomy" id="2838555"/>
    <lineage>
        <taxon>Bacteria</taxon>
        <taxon>Bacillati</taxon>
        <taxon>Bacillota</taxon>
        <taxon>Clostridia</taxon>
        <taxon>Lachnospirales</taxon>
        <taxon>Lachnospiraceae</taxon>
        <taxon>Eisenbergiella</taxon>
    </lineage>
</organism>
<name>A0A9D1YUD0_9FIRM</name>
<dbReference type="AlphaFoldDB" id="A0A9D1YUD0"/>
<comment type="caution">
    <text evidence="1">The sequence shown here is derived from an EMBL/GenBank/DDBJ whole genome shotgun (WGS) entry which is preliminary data.</text>
</comment>
<dbReference type="EMBL" id="DXDD01000143">
    <property type="protein sequence ID" value="HIY61337.1"/>
    <property type="molecule type" value="Genomic_DNA"/>
</dbReference>
<dbReference type="Pfam" id="PF20374">
    <property type="entry name" value="DUF6669"/>
    <property type="match status" value="1"/>
</dbReference>
<dbReference type="InterPro" id="IPR046610">
    <property type="entry name" value="DUF6669"/>
</dbReference>
<proteinExistence type="predicted"/>
<evidence type="ECO:0000313" key="2">
    <source>
        <dbReference type="Proteomes" id="UP000824007"/>
    </source>
</evidence>
<protein>
    <submittedName>
        <fullName evidence="1">Uncharacterized protein</fullName>
    </submittedName>
</protein>
<sequence length="159" mass="18176">MITLLKGTFPKDYLGNIIVQYQLPFPCRALKIVLRTEELERKTAALSHEKEAVEAFLLHCERAPEPEEKERILGQMKTEIQLAAFLSGVFMGNIHRPGKEKRMLFSPNAERTCGCMDIKGPYHGLLKLVINSFGVLEEALPWELEISAEPAERERKERI</sequence>
<dbReference type="Proteomes" id="UP000824007">
    <property type="component" value="Unassembled WGS sequence"/>
</dbReference>
<reference evidence="1" key="2">
    <citation type="submission" date="2021-04" db="EMBL/GenBank/DDBJ databases">
        <authorList>
            <person name="Gilroy R."/>
        </authorList>
    </citation>
    <scope>NUCLEOTIDE SEQUENCE</scope>
    <source>
        <strain evidence="1">ChiSxjej3B15-24422</strain>
    </source>
</reference>
<reference evidence="1" key="1">
    <citation type="journal article" date="2021" name="PeerJ">
        <title>Extensive microbial diversity within the chicken gut microbiome revealed by metagenomics and culture.</title>
        <authorList>
            <person name="Gilroy R."/>
            <person name="Ravi A."/>
            <person name="Getino M."/>
            <person name="Pursley I."/>
            <person name="Horton D.L."/>
            <person name="Alikhan N.F."/>
            <person name="Baker D."/>
            <person name="Gharbi K."/>
            <person name="Hall N."/>
            <person name="Watson M."/>
            <person name="Adriaenssens E.M."/>
            <person name="Foster-Nyarko E."/>
            <person name="Jarju S."/>
            <person name="Secka A."/>
            <person name="Antonio M."/>
            <person name="Oren A."/>
            <person name="Chaudhuri R.R."/>
            <person name="La Ragione R."/>
            <person name="Hildebrand F."/>
            <person name="Pallen M.J."/>
        </authorList>
    </citation>
    <scope>NUCLEOTIDE SEQUENCE</scope>
    <source>
        <strain evidence="1">ChiSxjej3B15-24422</strain>
    </source>
</reference>
<accession>A0A9D1YUD0</accession>